<dbReference type="Gene3D" id="1.10.357.10">
    <property type="entry name" value="Tetracycline Repressor, domain 2"/>
    <property type="match status" value="1"/>
</dbReference>
<dbReference type="PRINTS" id="PR00455">
    <property type="entry name" value="HTHTETR"/>
</dbReference>
<dbReference type="InterPro" id="IPR009057">
    <property type="entry name" value="Homeodomain-like_sf"/>
</dbReference>
<evidence type="ECO:0000256" key="3">
    <source>
        <dbReference type="ARBA" id="ARBA00023163"/>
    </source>
</evidence>
<evidence type="ECO:0000313" key="7">
    <source>
        <dbReference type="Proteomes" id="UP001203284"/>
    </source>
</evidence>
<dbReference type="EMBL" id="JALKCH010000009">
    <property type="protein sequence ID" value="MCK0198137.1"/>
    <property type="molecule type" value="Genomic_DNA"/>
</dbReference>
<name>A0ABT0DEF9_9HYPH</name>
<dbReference type="RefSeq" id="WP_247030037.1">
    <property type="nucleotide sequence ID" value="NZ_JALKCH010000009.1"/>
</dbReference>
<dbReference type="PANTHER" id="PTHR30055">
    <property type="entry name" value="HTH-TYPE TRANSCRIPTIONAL REGULATOR RUTR"/>
    <property type="match status" value="1"/>
</dbReference>
<gene>
    <name evidence="6" type="ORF">MWN34_14580</name>
</gene>
<feature type="domain" description="HTH tetR-type" evidence="5">
    <location>
        <begin position="7"/>
        <end position="67"/>
    </location>
</feature>
<evidence type="ECO:0000256" key="2">
    <source>
        <dbReference type="ARBA" id="ARBA00023125"/>
    </source>
</evidence>
<organism evidence="6 7">
    <name type="scientific">Ancylobacter crimeensis</name>
    <dbReference type="NCBI Taxonomy" id="2579147"/>
    <lineage>
        <taxon>Bacteria</taxon>
        <taxon>Pseudomonadati</taxon>
        <taxon>Pseudomonadota</taxon>
        <taxon>Alphaproteobacteria</taxon>
        <taxon>Hyphomicrobiales</taxon>
        <taxon>Xanthobacteraceae</taxon>
        <taxon>Ancylobacter</taxon>
    </lineage>
</organism>
<keyword evidence="2 4" id="KW-0238">DNA-binding</keyword>
<dbReference type="PANTHER" id="PTHR30055:SF234">
    <property type="entry name" value="HTH-TYPE TRANSCRIPTIONAL REGULATOR BETI"/>
    <property type="match status" value="1"/>
</dbReference>
<dbReference type="Pfam" id="PF00440">
    <property type="entry name" value="TetR_N"/>
    <property type="match status" value="1"/>
</dbReference>
<keyword evidence="7" id="KW-1185">Reference proteome</keyword>
<keyword evidence="3" id="KW-0804">Transcription</keyword>
<evidence type="ECO:0000256" key="1">
    <source>
        <dbReference type="ARBA" id="ARBA00023015"/>
    </source>
</evidence>
<dbReference type="SUPFAM" id="SSF46689">
    <property type="entry name" value="Homeodomain-like"/>
    <property type="match status" value="1"/>
</dbReference>
<evidence type="ECO:0000313" key="6">
    <source>
        <dbReference type="EMBL" id="MCK0198137.1"/>
    </source>
</evidence>
<dbReference type="Proteomes" id="UP001203284">
    <property type="component" value="Unassembled WGS sequence"/>
</dbReference>
<sequence>MRRRRGQIRLRALIDATDSLLEEHDVSEVGLYQIAERANVPPASIYHFFPNKEAALVALAEDYLERLVERSREAPPFAPARWQDLIAWRIRTLADFYNAHLPLMRLFLGASISAEVRERDMAGTLAASQTRAELFDRYFLMPPVRDWVGKLATSVAIADGIWALSYSQNRRIDDAAVHEAVLAVTAYLRCYLPEWIETRR</sequence>
<keyword evidence="1" id="KW-0805">Transcription regulation</keyword>
<evidence type="ECO:0000256" key="4">
    <source>
        <dbReference type="PROSITE-ProRule" id="PRU00335"/>
    </source>
</evidence>
<proteinExistence type="predicted"/>
<accession>A0ABT0DEF9</accession>
<dbReference type="InterPro" id="IPR050109">
    <property type="entry name" value="HTH-type_TetR-like_transc_reg"/>
</dbReference>
<dbReference type="PROSITE" id="PS50977">
    <property type="entry name" value="HTH_TETR_2"/>
    <property type="match status" value="1"/>
</dbReference>
<dbReference type="InterPro" id="IPR001647">
    <property type="entry name" value="HTH_TetR"/>
</dbReference>
<evidence type="ECO:0000259" key="5">
    <source>
        <dbReference type="PROSITE" id="PS50977"/>
    </source>
</evidence>
<reference evidence="6 7" key="1">
    <citation type="submission" date="2022-04" db="EMBL/GenBank/DDBJ databases">
        <authorList>
            <person name="Grouzdev D.S."/>
            <person name="Pantiukh K.S."/>
            <person name="Krutkina M.S."/>
        </authorList>
    </citation>
    <scope>NUCLEOTIDE SEQUENCE [LARGE SCALE GENOMIC DNA]</scope>
    <source>
        <strain evidence="6 7">6x-1</strain>
    </source>
</reference>
<comment type="caution">
    <text evidence="6">The sequence shown here is derived from an EMBL/GenBank/DDBJ whole genome shotgun (WGS) entry which is preliminary data.</text>
</comment>
<protein>
    <submittedName>
        <fullName evidence="6">TetR/AcrR family transcriptional regulator</fullName>
    </submittedName>
</protein>
<feature type="DNA-binding region" description="H-T-H motif" evidence="4">
    <location>
        <begin position="30"/>
        <end position="49"/>
    </location>
</feature>